<dbReference type="PANTHER" id="PTHR31174">
    <property type="entry name" value="SEED MATURATION FAMILY PROTEIN"/>
    <property type="match status" value="1"/>
</dbReference>
<feature type="region of interest" description="Disordered" evidence="3">
    <location>
        <begin position="23"/>
        <end position="52"/>
    </location>
</feature>
<feature type="domain" description="SMP" evidence="4">
    <location>
        <begin position="64"/>
        <end position="106"/>
    </location>
</feature>
<reference evidence="5" key="1">
    <citation type="submission" date="2023-05" db="EMBL/GenBank/DDBJ databases">
        <title>Nepenthes gracilis genome sequencing.</title>
        <authorList>
            <person name="Fukushima K."/>
        </authorList>
    </citation>
    <scope>NUCLEOTIDE SEQUENCE</scope>
    <source>
        <strain evidence="5">SING2019-196</strain>
    </source>
</reference>
<organism evidence="5 6">
    <name type="scientific">Nepenthes gracilis</name>
    <name type="common">Slender pitcher plant</name>
    <dbReference type="NCBI Taxonomy" id="150966"/>
    <lineage>
        <taxon>Eukaryota</taxon>
        <taxon>Viridiplantae</taxon>
        <taxon>Streptophyta</taxon>
        <taxon>Embryophyta</taxon>
        <taxon>Tracheophyta</taxon>
        <taxon>Spermatophyta</taxon>
        <taxon>Magnoliopsida</taxon>
        <taxon>eudicotyledons</taxon>
        <taxon>Gunneridae</taxon>
        <taxon>Pentapetalae</taxon>
        <taxon>Caryophyllales</taxon>
        <taxon>Nepenthaceae</taxon>
        <taxon>Nepenthes</taxon>
    </lineage>
</organism>
<evidence type="ECO:0000256" key="2">
    <source>
        <dbReference type="ARBA" id="ARBA00022737"/>
    </source>
</evidence>
<dbReference type="InterPro" id="IPR042971">
    <property type="entry name" value="LEA_SMP"/>
</dbReference>
<gene>
    <name evidence="5" type="ORF">Nepgr_029799</name>
</gene>
<sequence length="218" mass="23313">MAKIASCQNLVNPKHVYKASSFLRGPNLSPFRSKEDGPRTATTSYSSRGSDDQIRRRFRRLRGLASKPIAPQDPAAMQCAEDQTLGKAQKGGPAAEMHPAAIENVQAGEVFGDSVTEVVRDEGDWASRLVVDSAGIVTEFVGDEVVGQYTEPETVQLRTPAAVLTLDPITIAEALESTAFSVGDKPVDRIDATAIQAAEMRAIGSSNVLGIISVKKFL</sequence>
<dbReference type="Pfam" id="PF04927">
    <property type="entry name" value="SMP"/>
    <property type="match status" value="2"/>
</dbReference>
<feature type="domain" description="SMP" evidence="4">
    <location>
        <begin position="169"/>
        <end position="206"/>
    </location>
</feature>
<evidence type="ECO:0000313" key="6">
    <source>
        <dbReference type="Proteomes" id="UP001279734"/>
    </source>
</evidence>
<keyword evidence="6" id="KW-1185">Reference proteome</keyword>
<accession>A0AAD3TEZ5</accession>
<dbReference type="AlphaFoldDB" id="A0AAD3TEZ5"/>
<dbReference type="Proteomes" id="UP001279734">
    <property type="component" value="Unassembled WGS sequence"/>
</dbReference>
<proteinExistence type="inferred from homology"/>
<name>A0AAD3TEZ5_NEPGR</name>
<comment type="caution">
    <text evidence="5">The sequence shown here is derived from an EMBL/GenBank/DDBJ whole genome shotgun (WGS) entry which is preliminary data.</text>
</comment>
<evidence type="ECO:0000313" key="5">
    <source>
        <dbReference type="EMBL" id="GMH27956.1"/>
    </source>
</evidence>
<protein>
    <recommendedName>
        <fullName evidence="4">SMP domain-containing protein</fullName>
    </recommendedName>
</protein>
<keyword evidence="2" id="KW-0677">Repeat</keyword>
<dbReference type="EMBL" id="BSYO01000033">
    <property type="protein sequence ID" value="GMH27956.1"/>
    <property type="molecule type" value="Genomic_DNA"/>
</dbReference>
<dbReference type="PANTHER" id="PTHR31174:SF31">
    <property type="entry name" value="LATE EMBRYOGENESIS ABUNDANT PROTEIN 3"/>
    <property type="match status" value="1"/>
</dbReference>
<evidence type="ECO:0000256" key="1">
    <source>
        <dbReference type="ARBA" id="ARBA00010733"/>
    </source>
</evidence>
<comment type="similarity">
    <text evidence="1">Belongs to the LEA type SMP family.</text>
</comment>
<evidence type="ECO:0000256" key="3">
    <source>
        <dbReference type="SAM" id="MobiDB-lite"/>
    </source>
</evidence>
<dbReference type="InterPro" id="IPR007011">
    <property type="entry name" value="LEA_SMP_dom"/>
</dbReference>
<evidence type="ECO:0000259" key="4">
    <source>
        <dbReference type="Pfam" id="PF04927"/>
    </source>
</evidence>